<organism evidence="1 2">
    <name type="scientific">Acyrthosiphon pisum</name>
    <name type="common">Pea aphid</name>
    <dbReference type="NCBI Taxonomy" id="7029"/>
    <lineage>
        <taxon>Eukaryota</taxon>
        <taxon>Metazoa</taxon>
        <taxon>Ecdysozoa</taxon>
        <taxon>Arthropoda</taxon>
        <taxon>Hexapoda</taxon>
        <taxon>Insecta</taxon>
        <taxon>Pterygota</taxon>
        <taxon>Neoptera</taxon>
        <taxon>Paraneoptera</taxon>
        <taxon>Hemiptera</taxon>
        <taxon>Sternorrhyncha</taxon>
        <taxon>Aphidomorpha</taxon>
        <taxon>Aphidoidea</taxon>
        <taxon>Aphididae</taxon>
        <taxon>Macrosiphini</taxon>
        <taxon>Acyrthosiphon</taxon>
    </lineage>
</organism>
<protein>
    <submittedName>
        <fullName evidence="1">Uncharacterized protein</fullName>
    </submittedName>
</protein>
<keyword evidence="2" id="KW-1185">Reference proteome</keyword>
<dbReference type="AlphaFoldDB" id="A0A8R2H9P0"/>
<accession>A0A8R2H9P0</accession>
<evidence type="ECO:0000313" key="1">
    <source>
        <dbReference type="EnsemblMetazoa" id="XP_016661697.1"/>
    </source>
</evidence>
<dbReference type="Proteomes" id="UP000007819">
    <property type="component" value="Chromosome X"/>
</dbReference>
<proteinExistence type="predicted"/>
<dbReference type="OrthoDB" id="6624017at2759"/>
<reference evidence="1" key="2">
    <citation type="submission" date="2022-06" db="UniProtKB">
        <authorList>
            <consortium name="EnsemblMetazoa"/>
        </authorList>
    </citation>
    <scope>IDENTIFICATION</scope>
</reference>
<name>A0A8R2H9P0_ACYPI</name>
<dbReference type="GeneID" id="107884353"/>
<sequence length="191" mass="22136">MSRKLSGCAYRKLSKIKKDSIKKSMKNNIKLGVMFQGVQQIGTVHTVHTVYSEIIDNIGRSSNNELHDRNECFESQTTNEVNILHTPSSSDMPDDDPALWILNEVTRDFIYRNGFKQNLDCDFSQSKTQYQFIRQGKFRPHNRYLSKDLFKTTLINGKTCQRHYLSYSTGNIQIKSILMKIQPCIKLAHLK</sequence>
<reference evidence="2" key="1">
    <citation type="submission" date="2010-06" db="EMBL/GenBank/DDBJ databases">
        <authorList>
            <person name="Jiang H."/>
            <person name="Abraham K."/>
            <person name="Ali S."/>
            <person name="Alsbrooks S.L."/>
            <person name="Anim B.N."/>
            <person name="Anosike U.S."/>
            <person name="Attaway T."/>
            <person name="Bandaranaike D.P."/>
            <person name="Battles P.K."/>
            <person name="Bell S.N."/>
            <person name="Bell A.V."/>
            <person name="Beltran B."/>
            <person name="Bickham C."/>
            <person name="Bustamante Y."/>
            <person name="Caleb T."/>
            <person name="Canada A."/>
            <person name="Cardenas V."/>
            <person name="Carter K."/>
            <person name="Chacko J."/>
            <person name="Chandrabose M.N."/>
            <person name="Chavez D."/>
            <person name="Chavez A."/>
            <person name="Chen L."/>
            <person name="Chu H.-S."/>
            <person name="Claassen K.J."/>
            <person name="Cockrell R."/>
            <person name="Collins M."/>
            <person name="Cooper J.A."/>
            <person name="Cree A."/>
            <person name="Curry S.M."/>
            <person name="Da Y."/>
            <person name="Dao M.D."/>
            <person name="Das B."/>
            <person name="Davila M.-L."/>
            <person name="Davy-Carroll L."/>
            <person name="Denson S."/>
            <person name="Dinh H."/>
            <person name="Ebong V.E."/>
            <person name="Edwards J.R."/>
            <person name="Egan A."/>
            <person name="El-Daye J."/>
            <person name="Escobedo L."/>
            <person name="Fernandez S."/>
            <person name="Fernando P.R."/>
            <person name="Flagg N."/>
            <person name="Forbes L.D."/>
            <person name="Fowler R.G."/>
            <person name="Fu Q."/>
            <person name="Gabisi R.A."/>
            <person name="Ganer J."/>
            <person name="Garbino Pronczuk A."/>
            <person name="Garcia R.M."/>
            <person name="Garner T."/>
            <person name="Garrett T.E."/>
            <person name="Gonzalez D.A."/>
            <person name="Hamid H."/>
            <person name="Hawkins E.S."/>
            <person name="Hirani K."/>
            <person name="Hogues M.E."/>
            <person name="Hollins B."/>
            <person name="Hsiao C.-H."/>
            <person name="Jabil R."/>
            <person name="James M.L."/>
            <person name="Jhangiani S.N."/>
            <person name="Johnson B."/>
            <person name="Johnson Q."/>
            <person name="Joshi V."/>
            <person name="Kalu J.B."/>
            <person name="Kam C."/>
            <person name="Kashfia A."/>
            <person name="Keebler J."/>
            <person name="Kisamo H."/>
            <person name="Kovar C.L."/>
            <person name="Lago L.A."/>
            <person name="Lai C.-Y."/>
            <person name="Laidlaw J."/>
            <person name="Lara F."/>
            <person name="Le T.-K."/>
            <person name="Lee S.L."/>
            <person name="Legall F.H."/>
            <person name="Lemon S.J."/>
            <person name="Lewis L.R."/>
            <person name="Li B."/>
            <person name="Liu Y."/>
            <person name="Liu Y.-S."/>
            <person name="Lopez J."/>
            <person name="Lozado R.J."/>
            <person name="Lu J."/>
            <person name="Madu R.C."/>
            <person name="Maheshwari M."/>
            <person name="Maheshwari R."/>
            <person name="Malloy K."/>
            <person name="Martinez E."/>
            <person name="Mathew T."/>
            <person name="Mercado I.C."/>
            <person name="Mercado C."/>
            <person name="Meyer B."/>
            <person name="Montgomery K."/>
            <person name="Morgan M.B."/>
            <person name="Munidasa M."/>
            <person name="Nazareth L.V."/>
            <person name="Nelson J."/>
            <person name="Ng B.M."/>
            <person name="Nguyen N.B."/>
            <person name="Nguyen P.Q."/>
            <person name="Nguyen T."/>
            <person name="Obregon M."/>
            <person name="Okwuonu G.O."/>
            <person name="Onwere C.G."/>
            <person name="Orozco G."/>
            <person name="Parra A."/>
            <person name="Patel S."/>
            <person name="Patil S."/>
            <person name="Perez A."/>
            <person name="Perez Y."/>
            <person name="Pham C."/>
            <person name="Primus E.L."/>
            <person name="Pu L.-L."/>
            <person name="Puazo M."/>
            <person name="Qin X."/>
            <person name="Quiroz J.B."/>
            <person name="Reese J."/>
            <person name="Richards S."/>
            <person name="Rives C.M."/>
            <person name="Robberts R."/>
            <person name="Ruiz S.J."/>
            <person name="Ruiz M.J."/>
            <person name="Santibanez J."/>
            <person name="Schneider B.W."/>
            <person name="Sisson I."/>
            <person name="Smith M."/>
            <person name="Sodergren E."/>
            <person name="Song X.-Z."/>
            <person name="Song B.B."/>
            <person name="Summersgill H."/>
            <person name="Thelus R."/>
            <person name="Thornton R.D."/>
            <person name="Trejos Z.Y."/>
            <person name="Usmani K."/>
            <person name="Vattathil S."/>
            <person name="Villasana D."/>
            <person name="Walker D.L."/>
            <person name="Wang S."/>
            <person name="Wang K."/>
            <person name="White C.S."/>
            <person name="Williams A.C."/>
            <person name="Williamson J."/>
            <person name="Wilson K."/>
            <person name="Woghiren I.O."/>
            <person name="Woodworth J.R."/>
            <person name="Worley K.C."/>
            <person name="Wright R.A."/>
            <person name="Wu W."/>
            <person name="Young L."/>
            <person name="Zhang L."/>
            <person name="Zhang J."/>
            <person name="Zhu Y."/>
            <person name="Muzny D.M."/>
            <person name="Weinstock G."/>
            <person name="Gibbs R.A."/>
        </authorList>
    </citation>
    <scope>NUCLEOTIDE SEQUENCE [LARGE SCALE GENOMIC DNA]</scope>
    <source>
        <strain evidence="2">LSR1</strain>
    </source>
</reference>
<dbReference type="RefSeq" id="XP_016661697.1">
    <property type="nucleotide sequence ID" value="XM_016806208.2"/>
</dbReference>
<dbReference type="EnsemblMetazoa" id="XM_016806208.2">
    <property type="protein sequence ID" value="XP_016661697.1"/>
    <property type="gene ID" value="LOC107884353"/>
</dbReference>
<evidence type="ECO:0000313" key="2">
    <source>
        <dbReference type="Proteomes" id="UP000007819"/>
    </source>
</evidence>
<dbReference type="KEGG" id="api:107884353"/>